<reference evidence="1 2" key="1">
    <citation type="submission" date="2021-01" db="EMBL/GenBank/DDBJ databases">
        <title>Sequencing the genomes of 1000 actinobacteria strains.</title>
        <authorList>
            <person name="Klenk H.-P."/>
        </authorList>
    </citation>
    <scope>NUCLEOTIDE SEQUENCE [LARGE SCALE GENOMIC DNA]</scope>
    <source>
        <strain evidence="1 2">DSM 18239</strain>
    </source>
</reference>
<evidence type="ECO:0008006" key="3">
    <source>
        <dbReference type="Google" id="ProtNLM"/>
    </source>
</evidence>
<dbReference type="InterPro" id="IPR021530">
    <property type="entry name" value="AllH-like"/>
</dbReference>
<dbReference type="Pfam" id="PF11392">
    <property type="entry name" value="AllH"/>
    <property type="match status" value="1"/>
</dbReference>
<evidence type="ECO:0000313" key="2">
    <source>
        <dbReference type="Proteomes" id="UP000732378"/>
    </source>
</evidence>
<dbReference type="Proteomes" id="UP000732378">
    <property type="component" value="Unassembled WGS sequence"/>
</dbReference>
<gene>
    <name evidence="1" type="ORF">JOE61_002031</name>
</gene>
<dbReference type="EMBL" id="JAFBBZ010000001">
    <property type="protein sequence ID" value="MBM7508217.1"/>
    <property type="molecule type" value="Genomic_DNA"/>
</dbReference>
<organism evidence="1 2">
    <name type="scientific">Nocardioides salarius</name>
    <dbReference type="NCBI Taxonomy" id="374513"/>
    <lineage>
        <taxon>Bacteria</taxon>
        <taxon>Bacillati</taxon>
        <taxon>Actinomycetota</taxon>
        <taxon>Actinomycetes</taxon>
        <taxon>Propionibacteriales</taxon>
        <taxon>Nocardioidaceae</taxon>
        <taxon>Nocardioides</taxon>
    </lineage>
</organism>
<comment type="caution">
    <text evidence="1">The sequence shown here is derived from an EMBL/GenBank/DDBJ whole genome shotgun (WGS) entry which is preliminary data.</text>
</comment>
<sequence length="278" mass="27689">MSTHRRVVAAAPALVGELLAGPVRTVPVLHRGVDAVYLDLRGSTTAAAAPDLAVLGVLSATASAVPCGLQTTLPRLPGDVAGATQAVLGGGQALLGDTAAVVTRVVDATVPRLPDAALDPASRVLADLVGDRTSRVRAELPAAALAALAAGSADCVPVLLGRGSGLTPVGDDVLCGWLAAAFAARAPVALALADAVRRHAPAATTALSATLLGCATRGEVLPQFRRLVLDLADPAPDLDVRVAVDVDALLRVGHTSGAGLLLGASIALHHLASRSLTP</sequence>
<protein>
    <recommendedName>
        <fullName evidence="3">DUF2877 domain-containing protein</fullName>
    </recommendedName>
</protein>
<proteinExistence type="predicted"/>
<dbReference type="RefSeq" id="WP_193670544.1">
    <property type="nucleotide sequence ID" value="NZ_JACDTV010000015.1"/>
</dbReference>
<evidence type="ECO:0000313" key="1">
    <source>
        <dbReference type="EMBL" id="MBM7508217.1"/>
    </source>
</evidence>
<keyword evidence="2" id="KW-1185">Reference proteome</keyword>
<name>A0ABS2MAP5_9ACTN</name>
<accession>A0ABS2MAP5</accession>